<dbReference type="RefSeq" id="WP_127176587.1">
    <property type="nucleotide sequence ID" value="NZ_CP029078.1"/>
</dbReference>
<evidence type="ECO:0000313" key="4">
    <source>
        <dbReference type="Proteomes" id="UP000271291"/>
    </source>
</evidence>
<dbReference type="AlphaFoldDB" id="A0A3Q9KQN9"/>
<feature type="region of interest" description="Disordered" evidence="1">
    <location>
        <begin position="57"/>
        <end position="94"/>
    </location>
</feature>
<evidence type="ECO:0000313" key="2">
    <source>
        <dbReference type="EMBL" id="AZS83676.1"/>
    </source>
</evidence>
<evidence type="ECO:0000256" key="1">
    <source>
        <dbReference type="SAM" id="MobiDB-lite"/>
    </source>
</evidence>
<name>A0A3Q9KQN9_STRGD</name>
<dbReference type="KEGG" id="sgd:ELQ87_04725"/>
<sequence>MNRRLGGLVGALTLVAVSTTTGCFARYSPCPGEGQRPDELASQDLVGTYQDAADRSVTLKGDGTFTTTGWPTDPEGTEGPPEEREGNGTWELTSTDSVDYPISLTFHTISGYWNSSEEGGYYGTGLYVDGSRRVPRLYEYRGDPDVCDLNRFKRSN</sequence>
<dbReference type="EMBL" id="CP034687">
    <property type="protein sequence ID" value="AZS83676.1"/>
    <property type="molecule type" value="Genomic_DNA"/>
</dbReference>
<evidence type="ECO:0000313" key="3">
    <source>
        <dbReference type="EMBL" id="QCN89467.1"/>
    </source>
</evidence>
<dbReference type="EMBL" id="CP029078">
    <property type="protein sequence ID" value="QCN89467.1"/>
    <property type="molecule type" value="Genomic_DNA"/>
</dbReference>
<protein>
    <recommendedName>
        <fullName evidence="6">Lipoprotein</fullName>
    </recommendedName>
</protein>
<accession>A0A3Q9KQN9</accession>
<gene>
    <name evidence="3" type="ORF">DDJ31_34630</name>
    <name evidence="2" type="ORF">ELQ87_04725</name>
</gene>
<organism evidence="2 4">
    <name type="scientific">Streptomyces griseoviridis</name>
    <dbReference type="NCBI Taxonomy" id="45398"/>
    <lineage>
        <taxon>Bacteria</taxon>
        <taxon>Bacillati</taxon>
        <taxon>Actinomycetota</taxon>
        <taxon>Actinomycetes</taxon>
        <taxon>Kitasatosporales</taxon>
        <taxon>Streptomycetaceae</taxon>
        <taxon>Streptomyces</taxon>
    </lineage>
</organism>
<dbReference type="Proteomes" id="UP000271291">
    <property type="component" value="Chromosome"/>
</dbReference>
<reference evidence="2 4" key="2">
    <citation type="submission" date="2018-12" db="EMBL/GenBank/DDBJ databases">
        <title>Streptomyces griseoviridis F1-27 complete genome.</title>
        <authorList>
            <person name="Mariita R.M."/>
            <person name="Sello J.K."/>
        </authorList>
    </citation>
    <scope>NUCLEOTIDE SEQUENCE [LARGE SCALE GENOMIC DNA]</scope>
    <source>
        <strain evidence="2 4">F1-27</strain>
    </source>
</reference>
<evidence type="ECO:0000313" key="5">
    <source>
        <dbReference type="Proteomes" id="UP000501753"/>
    </source>
</evidence>
<keyword evidence="5" id="KW-1185">Reference proteome</keyword>
<dbReference type="OrthoDB" id="3393054at2"/>
<dbReference type="Proteomes" id="UP000501753">
    <property type="component" value="Chromosome"/>
</dbReference>
<dbReference type="PROSITE" id="PS51257">
    <property type="entry name" value="PROKAR_LIPOPROTEIN"/>
    <property type="match status" value="1"/>
</dbReference>
<proteinExistence type="predicted"/>
<evidence type="ECO:0008006" key="6">
    <source>
        <dbReference type="Google" id="ProtNLM"/>
    </source>
</evidence>
<feature type="compositionally biased region" description="Low complexity" evidence="1">
    <location>
        <begin position="66"/>
        <end position="79"/>
    </location>
</feature>
<reference evidence="3 5" key="1">
    <citation type="submission" date="2018-04" db="EMBL/GenBank/DDBJ databases">
        <title>Complete genome sequences of Streptomyces griseoviridis K61 and characterization of antagonistic properties of biological control agents.</title>
        <authorList>
            <person name="Mariita R.M."/>
            <person name="Sello J.K."/>
        </authorList>
    </citation>
    <scope>NUCLEOTIDE SEQUENCE [LARGE SCALE GENOMIC DNA]</scope>
    <source>
        <strain evidence="3 5">K61</strain>
    </source>
</reference>